<dbReference type="AlphaFoldDB" id="A0AAF1A1G7"/>
<dbReference type="EMBL" id="CP133623">
    <property type="protein sequence ID" value="WMV59521.1"/>
    <property type="molecule type" value="Genomic_DNA"/>
</dbReference>
<accession>A0AAF1A1G7</accession>
<organism evidence="1 2">
    <name type="scientific">Solanum verrucosum</name>
    <dbReference type="NCBI Taxonomy" id="315347"/>
    <lineage>
        <taxon>Eukaryota</taxon>
        <taxon>Viridiplantae</taxon>
        <taxon>Streptophyta</taxon>
        <taxon>Embryophyta</taxon>
        <taxon>Tracheophyta</taxon>
        <taxon>Spermatophyta</taxon>
        <taxon>Magnoliopsida</taxon>
        <taxon>eudicotyledons</taxon>
        <taxon>Gunneridae</taxon>
        <taxon>Pentapetalae</taxon>
        <taxon>asterids</taxon>
        <taxon>lamiids</taxon>
        <taxon>Solanales</taxon>
        <taxon>Solanaceae</taxon>
        <taxon>Solanoideae</taxon>
        <taxon>Solaneae</taxon>
        <taxon>Solanum</taxon>
    </lineage>
</organism>
<protein>
    <submittedName>
        <fullName evidence="1">Uncharacterized protein</fullName>
    </submittedName>
</protein>
<name>A0AAF1A1G7_SOLVR</name>
<keyword evidence="2" id="KW-1185">Reference proteome</keyword>
<sequence>ISTVESGISTVESGTTVVEFSTTVVKFSTSVLLMRINRNQSRRRLFTSSPSVVRIRKGKFIFAIASNSIRSNLNAQNRLFLLHFRTSVSSTIVLYCMAWKTWVISEDWKKLIWISEAVIAKD</sequence>
<gene>
    <name evidence="1" type="ORF">MTR67_052906</name>
</gene>
<evidence type="ECO:0000313" key="2">
    <source>
        <dbReference type="Proteomes" id="UP001234989"/>
    </source>
</evidence>
<proteinExistence type="predicted"/>
<reference evidence="1" key="1">
    <citation type="submission" date="2023-08" db="EMBL/GenBank/DDBJ databases">
        <title>A de novo genome assembly of Solanum verrucosum Schlechtendal, a Mexican diploid species geographically isolated from the other diploid A-genome species in potato relatives.</title>
        <authorList>
            <person name="Hosaka K."/>
        </authorList>
    </citation>
    <scope>NUCLEOTIDE SEQUENCE</scope>
    <source>
        <tissue evidence="1">Young leaves</tissue>
    </source>
</reference>
<dbReference type="Proteomes" id="UP001234989">
    <property type="component" value="Chromosome 12"/>
</dbReference>
<evidence type="ECO:0000313" key="1">
    <source>
        <dbReference type="EMBL" id="WMV59521.1"/>
    </source>
</evidence>
<feature type="non-terminal residue" evidence="1">
    <location>
        <position position="1"/>
    </location>
</feature>